<gene>
    <name evidence="5" type="primary">egtA</name>
    <name evidence="7" type="ORF">EDD30_4925</name>
</gene>
<dbReference type="RefSeq" id="WP_244945385.1">
    <property type="nucleotide sequence ID" value="NZ_RJKL01000001.1"/>
</dbReference>
<evidence type="ECO:0000256" key="3">
    <source>
        <dbReference type="ARBA" id="ARBA00022840"/>
    </source>
</evidence>
<dbReference type="NCBIfam" id="TIGR03444">
    <property type="entry name" value="EgtA_Cys_ligase"/>
    <property type="match status" value="1"/>
</dbReference>
<dbReference type="PANTHER" id="PTHR34378:SF1">
    <property type="entry name" value="GLUTAMATE--CYSTEINE LIGASE, CHLOROPLASTIC"/>
    <property type="match status" value="1"/>
</dbReference>
<evidence type="ECO:0000256" key="2">
    <source>
        <dbReference type="ARBA" id="ARBA00022741"/>
    </source>
</evidence>
<keyword evidence="2 5" id="KW-0547">Nucleotide-binding</keyword>
<dbReference type="Pfam" id="PF04107">
    <property type="entry name" value="GCS2"/>
    <property type="match status" value="1"/>
</dbReference>
<dbReference type="EC" id="6.3.2.2" evidence="5"/>
<evidence type="ECO:0000256" key="6">
    <source>
        <dbReference type="PIRNR" id="PIRNR017901"/>
    </source>
</evidence>
<dbReference type="AlphaFoldDB" id="A0A3N1GP20"/>
<dbReference type="SUPFAM" id="SSF55931">
    <property type="entry name" value="Glutamine synthetase/guanido kinase"/>
    <property type="match status" value="1"/>
</dbReference>
<dbReference type="GO" id="GO:0005524">
    <property type="term" value="F:ATP binding"/>
    <property type="evidence" value="ECO:0007669"/>
    <property type="project" value="UniProtKB-UniRule"/>
</dbReference>
<dbReference type="Gene3D" id="3.30.590.20">
    <property type="match status" value="1"/>
</dbReference>
<dbReference type="EMBL" id="RJKL01000001">
    <property type="protein sequence ID" value="ROP31997.1"/>
    <property type="molecule type" value="Genomic_DNA"/>
</dbReference>
<comment type="pathway">
    <text evidence="5">Amino-acid biosynthesis; ergothioneine biosynthesis.</text>
</comment>
<evidence type="ECO:0000256" key="4">
    <source>
        <dbReference type="ARBA" id="ARBA00048819"/>
    </source>
</evidence>
<name>A0A3N1GP20_9ACTN</name>
<dbReference type="HAMAP" id="MF_02034">
    <property type="entry name" value="EgtA"/>
    <property type="match status" value="1"/>
</dbReference>
<comment type="catalytic activity">
    <reaction evidence="4 5 6">
        <text>L-cysteine + L-glutamate + ATP = gamma-L-glutamyl-L-cysteine + ADP + phosphate + H(+)</text>
        <dbReference type="Rhea" id="RHEA:13285"/>
        <dbReference type="ChEBI" id="CHEBI:15378"/>
        <dbReference type="ChEBI" id="CHEBI:29985"/>
        <dbReference type="ChEBI" id="CHEBI:30616"/>
        <dbReference type="ChEBI" id="CHEBI:35235"/>
        <dbReference type="ChEBI" id="CHEBI:43474"/>
        <dbReference type="ChEBI" id="CHEBI:58173"/>
        <dbReference type="ChEBI" id="CHEBI:456216"/>
        <dbReference type="EC" id="6.3.2.2"/>
    </reaction>
</comment>
<comment type="function">
    <text evidence="5">Catalyzes the synthesis of gamma-glutamylcysteine (gamma-GC). This compound is used as substrate for the biosynthesis of the low-molecular thiol compound ergothioneine.</text>
</comment>
<dbReference type="PIRSF" id="PIRSF017901">
    <property type="entry name" value="GCL"/>
    <property type="match status" value="1"/>
</dbReference>
<dbReference type="PANTHER" id="PTHR34378">
    <property type="entry name" value="GLUTAMATE--CYSTEINE LIGASE, CHLOROPLASTIC"/>
    <property type="match status" value="1"/>
</dbReference>
<dbReference type="UniPathway" id="UPA01014"/>
<evidence type="ECO:0000313" key="7">
    <source>
        <dbReference type="EMBL" id="ROP31997.1"/>
    </source>
</evidence>
<accession>A0A3N1GP20</accession>
<dbReference type="Proteomes" id="UP000271683">
    <property type="component" value="Unassembled WGS sequence"/>
</dbReference>
<dbReference type="InterPro" id="IPR014746">
    <property type="entry name" value="Gln_synth/guanido_kin_cat_dom"/>
</dbReference>
<proteinExistence type="inferred from homology"/>
<protein>
    <recommendedName>
        <fullName evidence="5">Glutamate--cysteine ligase EgtA</fullName>
        <ecNumber evidence="5">6.3.2.2</ecNumber>
    </recommendedName>
    <alternativeName>
        <fullName evidence="5">Gamma-glutamylcysteine synthase</fullName>
        <shortName evidence="5">GCS</shortName>
        <shortName evidence="5">Gamma-ECS</shortName>
    </alternativeName>
</protein>
<evidence type="ECO:0000313" key="8">
    <source>
        <dbReference type="Proteomes" id="UP000271683"/>
    </source>
</evidence>
<comment type="similarity">
    <text evidence="5 6">Belongs to the glutamate--cysteine ligase type 2 family. EgtA subfamily.</text>
</comment>
<dbReference type="InterPro" id="IPR017809">
    <property type="entry name" value="EgtA_Actinobacteria"/>
</dbReference>
<evidence type="ECO:0000256" key="1">
    <source>
        <dbReference type="ARBA" id="ARBA00022598"/>
    </source>
</evidence>
<dbReference type="InterPro" id="IPR006336">
    <property type="entry name" value="GCS2"/>
</dbReference>
<dbReference type="GO" id="GO:0004357">
    <property type="term" value="F:glutamate-cysteine ligase activity"/>
    <property type="evidence" value="ECO:0007669"/>
    <property type="project" value="UniProtKB-UniRule"/>
</dbReference>
<dbReference type="InterPro" id="IPR035434">
    <property type="entry name" value="GCL_bact_plant"/>
</dbReference>
<dbReference type="GO" id="GO:0052699">
    <property type="term" value="P:ergothioneine biosynthetic process"/>
    <property type="evidence" value="ECO:0007669"/>
    <property type="project" value="UniProtKB-UniRule"/>
</dbReference>
<evidence type="ECO:0000256" key="5">
    <source>
        <dbReference type="HAMAP-Rule" id="MF_02034"/>
    </source>
</evidence>
<sequence>MTTESSDDDPAENILRRLSDAAEHVSGICFKTGPPRRVGVELEWTTHRAALPAAHLRAADLNGALGPHAPAALGNTEPLPLPAGGTVTVEPGGQLEISSAPAGSLAALHSAVAADRQALADLLAGSGIVLGERGLDPHRPPVRILDTPRYAAMQHAFDRVGTPYGRTMMCSTAGLQVCLDAGTEARMPARWGAVHDLGPPLLAAFATSRMHAGRDTGWASGRMAAWYGIDRRRSGPVPASADPTDGWVRYVLAAPVLCVRRAHGRWDTPDGITFADWIAGALHRQPTVDDLDYHISTLFPPVRPRGYLEVRYLDAQPGPEWIAPVAVLCALLADDAVTDTARDLAGPAAGRWREAARDGLADPVVGACAADLLDLACRGLDRTGLPGPARDLVAGIVDRRLHGGDAVHAGSPRKDQFR</sequence>
<keyword evidence="1 5" id="KW-0436">Ligase</keyword>
<keyword evidence="3 5" id="KW-0067">ATP-binding</keyword>
<dbReference type="GO" id="GO:0006750">
    <property type="term" value="P:glutathione biosynthetic process"/>
    <property type="evidence" value="ECO:0007669"/>
    <property type="project" value="UniProtKB-UniRule"/>
</dbReference>
<comment type="caution">
    <text evidence="7">The sequence shown here is derived from an EMBL/GenBank/DDBJ whole genome shotgun (WGS) entry which is preliminary data.</text>
</comment>
<organism evidence="7 8">
    <name type="scientific">Couchioplanes caeruleus</name>
    <dbReference type="NCBI Taxonomy" id="56438"/>
    <lineage>
        <taxon>Bacteria</taxon>
        <taxon>Bacillati</taxon>
        <taxon>Actinomycetota</taxon>
        <taxon>Actinomycetes</taxon>
        <taxon>Micromonosporales</taxon>
        <taxon>Micromonosporaceae</taxon>
        <taxon>Couchioplanes</taxon>
    </lineage>
</organism>
<reference evidence="7 8" key="1">
    <citation type="submission" date="2018-11" db="EMBL/GenBank/DDBJ databases">
        <title>Sequencing the genomes of 1000 actinobacteria strains.</title>
        <authorList>
            <person name="Klenk H.-P."/>
        </authorList>
    </citation>
    <scope>NUCLEOTIDE SEQUENCE [LARGE SCALE GENOMIC DNA]</scope>
    <source>
        <strain evidence="7 8">DSM 43634</strain>
    </source>
</reference>